<dbReference type="Proteomes" id="UP001139365">
    <property type="component" value="Unassembled WGS sequence"/>
</dbReference>
<reference evidence="3 4" key="1">
    <citation type="submission" date="2022-03" db="EMBL/GenBank/DDBJ databases">
        <title>Metagenome-assembled genomes from swine fecal metagenomes.</title>
        <authorList>
            <person name="Holman D.B."/>
            <person name="Kommadath A."/>
        </authorList>
    </citation>
    <scope>NUCLEOTIDE SEQUENCE [LARGE SCALE GENOMIC DNA]</scope>
    <source>
        <strain evidence="3">SUG147</strain>
    </source>
</reference>
<evidence type="ECO:0000256" key="1">
    <source>
        <dbReference type="SAM" id="Phobius"/>
    </source>
</evidence>
<proteinExistence type="predicted"/>
<feature type="signal peptide" evidence="2">
    <location>
        <begin position="1"/>
        <end position="23"/>
    </location>
</feature>
<keyword evidence="1" id="KW-0812">Transmembrane</keyword>
<keyword evidence="1" id="KW-1133">Transmembrane helix</keyword>
<dbReference type="SUPFAM" id="SSF49344">
    <property type="entry name" value="CBD9-like"/>
    <property type="match status" value="1"/>
</dbReference>
<feature type="chain" id="PRO_5042164086" description="Carbohydrate-binding domain-containing protein" evidence="2">
    <location>
        <begin position="24"/>
        <end position="305"/>
    </location>
</feature>
<dbReference type="Gene3D" id="2.60.40.1190">
    <property type="match status" value="1"/>
</dbReference>
<evidence type="ECO:0000256" key="2">
    <source>
        <dbReference type="SAM" id="SignalP"/>
    </source>
</evidence>
<gene>
    <name evidence="3" type="ORF">MR241_01250</name>
</gene>
<comment type="caution">
    <text evidence="3">The sequence shown here is derived from an EMBL/GenBank/DDBJ whole genome shotgun (WGS) entry which is preliminary data.</text>
</comment>
<organism evidence="3 4">
    <name type="scientific">Candidatus Colimorpha enterica</name>
    <dbReference type="NCBI Taxonomy" id="3083063"/>
    <lineage>
        <taxon>Bacteria</taxon>
        <taxon>Pseudomonadati</taxon>
        <taxon>Bacteroidota</taxon>
        <taxon>Bacteroidia</taxon>
        <taxon>Bacteroidales</taxon>
        <taxon>Candidatus Colimorpha</taxon>
    </lineage>
</organism>
<protein>
    <recommendedName>
        <fullName evidence="5">Carbohydrate-binding domain-containing protein</fullName>
    </recommendedName>
</protein>
<evidence type="ECO:0000313" key="4">
    <source>
        <dbReference type="Proteomes" id="UP001139365"/>
    </source>
</evidence>
<feature type="transmembrane region" description="Helical" evidence="1">
    <location>
        <begin position="280"/>
        <end position="298"/>
    </location>
</feature>
<sequence length="305" mass="32404">MKKIITAAVAVLAAAAMVLTASAAAPVGRISAPEVSGITVDGKISADEYNGAAKIALDGKNLKAGVVGEKIAEGFSADVYFGWDAKYLYVAYDITDGTKCYFTEYTWNGGDNVQLLLDVGKKLNGRENILDMNKGTLNGARRGILMSSAPQLKADGAPGAALYCHQCVENESVIQDPVNYPYAASVTDKGWQFEEAIPWTLLLQDMKDKTGEDIPAPAKGSVVTALFIYNDYNANRELAGLYGSMADMSSFDWIPEQHGIELVLAGKKGEEPMPPETGDGILAVTAVLLVSAAAAVVLRRRTGDE</sequence>
<dbReference type="AlphaFoldDB" id="A0AAE3FF77"/>
<keyword evidence="2" id="KW-0732">Signal</keyword>
<evidence type="ECO:0008006" key="5">
    <source>
        <dbReference type="Google" id="ProtNLM"/>
    </source>
</evidence>
<evidence type="ECO:0000313" key="3">
    <source>
        <dbReference type="EMBL" id="MCI5754902.1"/>
    </source>
</evidence>
<dbReference type="EMBL" id="JALEMU010000023">
    <property type="protein sequence ID" value="MCI5754902.1"/>
    <property type="molecule type" value="Genomic_DNA"/>
</dbReference>
<accession>A0AAE3FF77</accession>
<name>A0AAE3FF77_9BACT</name>
<keyword evidence="1" id="KW-0472">Membrane</keyword>